<dbReference type="EMBL" id="QRMS01000004">
    <property type="protein sequence ID" value="RHJ85918.1"/>
    <property type="molecule type" value="Genomic_DNA"/>
</dbReference>
<gene>
    <name evidence="12" type="ORF">DW099_13810</name>
</gene>
<dbReference type="InterPro" id="IPR004358">
    <property type="entry name" value="Sig_transdc_His_kin-like_C"/>
</dbReference>
<dbReference type="GO" id="GO:0007234">
    <property type="term" value="P:osmosensory signaling via phosphorelay pathway"/>
    <property type="evidence" value="ECO:0007669"/>
    <property type="project" value="TreeGrafter"/>
</dbReference>
<evidence type="ECO:0000256" key="3">
    <source>
        <dbReference type="ARBA" id="ARBA00012438"/>
    </source>
</evidence>
<sequence length="642" mass="73671">MRTSISNKIMAIFLIIVIIMSFSLVFYFQHSFTLYSNEQNIGLVRKTVDLSWELYKETITLQCKEVDLLLENSQSNQGESLLKSLREEKGERGISRIGIYDFLNSSFYGTLKKFRDYEDGLLVVDGRLAYKASNENYSVCISFDKDFLKKYYPGFTVDRIKYTKYSLNRVEKCNIAAGSTYAAVSYFYQGICANFRVLIPKPNNSAFINSIIIICLLLLICSSFLGRFLVSKVSNPLEYIIDNLYAPQIDKDAIHLRNDDELEMLVDEINYMKKDIVEKNQNLVEQRNRLKIVLEKIGYSIVIIDKNYHLIDMNSRGGCFGNYFEKPNAQGSKCYNLFLGKEQPCEGCRPGGKIAEKVFDHRIFTVTNDTIKYFEDDEEVSLVVSRDISVDVLNSRKIFELDRLAQIGKVTSAVTHELKNPLAVIKSSMYYLDKLYLDKVPEYLFLKEYGETSGLINTAAKRAEYVVTNLLELSKERPGTRGKAVSLNNILKQVLLLYRDDLYKKRVRFSQENKIDTMEIGMDTEIFKSILMNVISNAVEAVRENGIIIVRADEDERKNSYIITISDNGYGIVDKDKEKIFESFYSTKTEKENAGLGLWIVKKEITKCNGKVYARSNDLNGVDLVIELPREGKDEERENTAD</sequence>
<dbReference type="STRING" id="1776384.GCA_900086585_01983"/>
<dbReference type="CDD" id="cd00082">
    <property type="entry name" value="HisKA"/>
    <property type="match status" value="1"/>
</dbReference>
<dbReference type="InterPro" id="IPR036890">
    <property type="entry name" value="HATPase_C_sf"/>
</dbReference>
<comment type="caution">
    <text evidence="12">The sequence shown here is derived from an EMBL/GenBank/DDBJ whole genome shotgun (WGS) entry which is preliminary data.</text>
</comment>
<dbReference type="InterPro" id="IPR050351">
    <property type="entry name" value="BphY/WalK/GraS-like"/>
</dbReference>
<comment type="catalytic activity">
    <reaction evidence="1">
        <text>ATP + protein L-histidine = ADP + protein N-phospho-L-histidine.</text>
        <dbReference type="EC" id="2.7.13.3"/>
    </reaction>
</comment>
<evidence type="ECO:0000313" key="12">
    <source>
        <dbReference type="EMBL" id="RHJ85918.1"/>
    </source>
</evidence>
<evidence type="ECO:0000256" key="10">
    <source>
        <dbReference type="SAM" id="Phobius"/>
    </source>
</evidence>
<evidence type="ECO:0000256" key="8">
    <source>
        <dbReference type="ARBA" id="ARBA00022840"/>
    </source>
</evidence>
<dbReference type="InterPro" id="IPR003594">
    <property type="entry name" value="HATPase_dom"/>
</dbReference>
<feature type="domain" description="Histidine kinase" evidence="11">
    <location>
        <begin position="413"/>
        <end position="632"/>
    </location>
</feature>
<evidence type="ECO:0000256" key="2">
    <source>
        <dbReference type="ARBA" id="ARBA00004370"/>
    </source>
</evidence>
<protein>
    <recommendedName>
        <fullName evidence="3">histidine kinase</fullName>
        <ecNumber evidence="3">2.7.13.3</ecNumber>
    </recommendedName>
</protein>
<dbReference type="InterPro" id="IPR005467">
    <property type="entry name" value="His_kinase_dom"/>
</dbReference>
<evidence type="ECO:0000256" key="1">
    <source>
        <dbReference type="ARBA" id="ARBA00000085"/>
    </source>
</evidence>
<evidence type="ECO:0000256" key="4">
    <source>
        <dbReference type="ARBA" id="ARBA00022553"/>
    </source>
</evidence>
<dbReference type="SUPFAM" id="SSF55874">
    <property type="entry name" value="ATPase domain of HSP90 chaperone/DNA topoisomerase II/histidine kinase"/>
    <property type="match status" value="1"/>
</dbReference>
<organism evidence="12 13">
    <name type="scientific">Emergencia timonensis</name>
    <dbReference type="NCBI Taxonomy" id="1776384"/>
    <lineage>
        <taxon>Bacteria</taxon>
        <taxon>Bacillati</taxon>
        <taxon>Bacillota</taxon>
        <taxon>Clostridia</taxon>
        <taxon>Peptostreptococcales</taxon>
        <taxon>Anaerovoracaceae</taxon>
        <taxon>Emergencia</taxon>
    </lineage>
</organism>
<dbReference type="Pfam" id="PF02518">
    <property type="entry name" value="HATPase_c"/>
    <property type="match status" value="1"/>
</dbReference>
<feature type="transmembrane region" description="Helical" evidence="10">
    <location>
        <begin position="9"/>
        <end position="28"/>
    </location>
</feature>
<dbReference type="RefSeq" id="WP_118336088.1">
    <property type="nucleotide sequence ID" value="NZ_AP025567.1"/>
</dbReference>
<dbReference type="Proteomes" id="UP000284841">
    <property type="component" value="Unassembled WGS sequence"/>
</dbReference>
<dbReference type="SUPFAM" id="SSF47384">
    <property type="entry name" value="Homodimeric domain of signal transducing histidine kinase"/>
    <property type="match status" value="1"/>
</dbReference>
<dbReference type="GO" id="GO:0000156">
    <property type="term" value="F:phosphorelay response regulator activity"/>
    <property type="evidence" value="ECO:0007669"/>
    <property type="project" value="TreeGrafter"/>
</dbReference>
<dbReference type="SMART" id="SM00387">
    <property type="entry name" value="HATPase_c"/>
    <property type="match status" value="1"/>
</dbReference>
<keyword evidence="9" id="KW-0902">Two-component regulatory system</keyword>
<dbReference type="PANTHER" id="PTHR42878">
    <property type="entry name" value="TWO-COMPONENT HISTIDINE KINASE"/>
    <property type="match status" value="1"/>
</dbReference>
<dbReference type="InterPro" id="IPR003661">
    <property type="entry name" value="HisK_dim/P_dom"/>
</dbReference>
<evidence type="ECO:0000256" key="7">
    <source>
        <dbReference type="ARBA" id="ARBA00022777"/>
    </source>
</evidence>
<dbReference type="GO" id="GO:0005524">
    <property type="term" value="F:ATP binding"/>
    <property type="evidence" value="ECO:0007669"/>
    <property type="project" value="UniProtKB-KW"/>
</dbReference>
<comment type="subcellular location">
    <subcellularLocation>
        <location evidence="2">Membrane</location>
    </subcellularLocation>
</comment>
<keyword evidence="10" id="KW-0472">Membrane</keyword>
<keyword evidence="7 12" id="KW-0418">Kinase</keyword>
<dbReference type="InterPro" id="IPR036097">
    <property type="entry name" value="HisK_dim/P_sf"/>
</dbReference>
<keyword evidence="10" id="KW-0812">Transmembrane</keyword>
<feature type="transmembrane region" description="Helical" evidence="10">
    <location>
        <begin position="206"/>
        <end position="230"/>
    </location>
</feature>
<evidence type="ECO:0000256" key="6">
    <source>
        <dbReference type="ARBA" id="ARBA00022741"/>
    </source>
</evidence>
<dbReference type="PROSITE" id="PS50109">
    <property type="entry name" value="HIS_KIN"/>
    <property type="match status" value="1"/>
</dbReference>
<dbReference type="Gene3D" id="1.10.287.130">
    <property type="match status" value="1"/>
</dbReference>
<dbReference type="AlphaFoldDB" id="A0A415DYJ0"/>
<dbReference type="PANTHER" id="PTHR42878:SF7">
    <property type="entry name" value="SENSOR HISTIDINE KINASE GLRK"/>
    <property type="match status" value="1"/>
</dbReference>
<accession>A0A415DYJ0</accession>
<dbReference type="GO" id="GO:0030295">
    <property type="term" value="F:protein kinase activator activity"/>
    <property type="evidence" value="ECO:0007669"/>
    <property type="project" value="TreeGrafter"/>
</dbReference>
<dbReference type="OrthoDB" id="9809348at2"/>
<dbReference type="GO" id="GO:0000155">
    <property type="term" value="F:phosphorelay sensor kinase activity"/>
    <property type="evidence" value="ECO:0007669"/>
    <property type="project" value="InterPro"/>
</dbReference>
<evidence type="ECO:0000256" key="5">
    <source>
        <dbReference type="ARBA" id="ARBA00022679"/>
    </source>
</evidence>
<proteinExistence type="predicted"/>
<keyword evidence="10" id="KW-1133">Transmembrane helix</keyword>
<evidence type="ECO:0000259" key="11">
    <source>
        <dbReference type="PROSITE" id="PS50109"/>
    </source>
</evidence>
<reference evidence="12 13" key="1">
    <citation type="submission" date="2018-08" db="EMBL/GenBank/DDBJ databases">
        <title>A genome reference for cultivated species of the human gut microbiota.</title>
        <authorList>
            <person name="Zou Y."/>
            <person name="Xue W."/>
            <person name="Luo G."/>
        </authorList>
    </citation>
    <scope>NUCLEOTIDE SEQUENCE [LARGE SCALE GENOMIC DNA]</scope>
    <source>
        <strain evidence="12 13">AM07-24</strain>
    </source>
</reference>
<name>A0A415DYJ0_9FIRM</name>
<keyword evidence="4" id="KW-0597">Phosphoprotein</keyword>
<keyword evidence="13" id="KW-1185">Reference proteome</keyword>
<keyword evidence="8" id="KW-0067">ATP-binding</keyword>
<dbReference type="CDD" id="cd00075">
    <property type="entry name" value="HATPase"/>
    <property type="match status" value="1"/>
</dbReference>
<evidence type="ECO:0000313" key="13">
    <source>
        <dbReference type="Proteomes" id="UP000284841"/>
    </source>
</evidence>
<dbReference type="EC" id="2.7.13.3" evidence="3"/>
<dbReference type="PRINTS" id="PR00344">
    <property type="entry name" value="BCTRLSENSOR"/>
</dbReference>
<dbReference type="SMART" id="SM00388">
    <property type="entry name" value="HisKA"/>
    <property type="match status" value="1"/>
</dbReference>
<keyword evidence="6" id="KW-0547">Nucleotide-binding</keyword>
<evidence type="ECO:0000256" key="9">
    <source>
        <dbReference type="ARBA" id="ARBA00023012"/>
    </source>
</evidence>
<dbReference type="Gene3D" id="3.30.565.10">
    <property type="entry name" value="Histidine kinase-like ATPase, C-terminal domain"/>
    <property type="match status" value="1"/>
</dbReference>
<keyword evidence="5" id="KW-0808">Transferase</keyword>